<evidence type="ECO:0000313" key="6">
    <source>
        <dbReference type="EMBL" id="CAK7338146.1"/>
    </source>
</evidence>
<dbReference type="AlphaFoldDB" id="A0AAV1RN43"/>
<name>A0AAV1RN43_9ROSI</name>
<dbReference type="SMART" id="SM00184">
    <property type="entry name" value="RING"/>
    <property type="match status" value="1"/>
</dbReference>
<dbReference type="PANTHER" id="PTHR22765">
    <property type="entry name" value="RING FINGER AND PROTEASE ASSOCIATED DOMAIN-CONTAINING"/>
    <property type="match status" value="1"/>
</dbReference>
<dbReference type="EMBL" id="CAWUPB010001111">
    <property type="protein sequence ID" value="CAK7338146.1"/>
    <property type="molecule type" value="Genomic_DNA"/>
</dbReference>
<protein>
    <recommendedName>
        <fullName evidence="5">RING-type domain-containing protein</fullName>
    </recommendedName>
</protein>
<evidence type="ECO:0000256" key="1">
    <source>
        <dbReference type="ARBA" id="ARBA00022723"/>
    </source>
</evidence>
<dbReference type="InterPro" id="IPR011016">
    <property type="entry name" value="Znf_RING-CH"/>
</dbReference>
<dbReference type="Proteomes" id="UP001314170">
    <property type="component" value="Unassembled WGS sequence"/>
</dbReference>
<dbReference type="Pfam" id="PF13639">
    <property type="entry name" value="zf-RING_2"/>
    <property type="match status" value="1"/>
</dbReference>
<dbReference type="PANTHER" id="PTHR22765:SF434">
    <property type="entry name" value="GB|AAD18119.1-RELATED"/>
    <property type="match status" value="1"/>
</dbReference>
<feature type="domain" description="RING-type" evidence="5">
    <location>
        <begin position="200"/>
        <end position="244"/>
    </location>
</feature>
<dbReference type="PROSITE" id="PS50089">
    <property type="entry name" value="ZF_RING_2"/>
    <property type="match status" value="1"/>
</dbReference>
<dbReference type="InterPro" id="IPR013083">
    <property type="entry name" value="Znf_RING/FYVE/PHD"/>
</dbReference>
<keyword evidence="1" id="KW-0479">Metal-binding</keyword>
<keyword evidence="7" id="KW-1185">Reference proteome</keyword>
<dbReference type="SUPFAM" id="SSF57850">
    <property type="entry name" value="RING/U-box"/>
    <property type="match status" value="1"/>
</dbReference>
<keyword evidence="3" id="KW-0862">Zinc</keyword>
<dbReference type="GO" id="GO:0006511">
    <property type="term" value="P:ubiquitin-dependent protein catabolic process"/>
    <property type="evidence" value="ECO:0007669"/>
    <property type="project" value="TreeGrafter"/>
</dbReference>
<sequence>MGASVIEETKVTKIRVFKWNEKLRNNRHLVFMDQGLFLLITKSYFNNGGTVQIKKGLSEKASFFELASLLSPDAIKSTVTRMLSSSAQFRPNTIPALALQISDQLTTSFRFQRHTRSTASNSPITVVVAEISRTLTVQNDMDVDFTSIVSILRNSVAVQILPPKPIAVDQPIGLVQVLPENALPIVHPFADGLGDMVGACPICLRDFSLSASDDVILKTPCSHLFHGKCIRRWLSRSLSCPMCRFLLT</sequence>
<dbReference type="InterPro" id="IPR051826">
    <property type="entry name" value="E3_ubiquitin-ligase_domain"/>
</dbReference>
<evidence type="ECO:0000313" key="7">
    <source>
        <dbReference type="Proteomes" id="UP001314170"/>
    </source>
</evidence>
<dbReference type="GO" id="GO:0008270">
    <property type="term" value="F:zinc ion binding"/>
    <property type="evidence" value="ECO:0007669"/>
    <property type="project" value="UniProtKB-KW"/>
</dbReference>
<keyword evidence="2 4" id="KW-0863">Zinc-finger</keyword>
<dbReference type="InterPro" id="IPR001841">
    <property type="entry name" value="Znf_RING"/>
</dbReference>
<organism evidence="6 7">
    <name type="scientific">Dovyalis caffra</name>
    <dbReference type="NCBI Taxonomy" id="77055"/>
    <lineage>
        <taxon>Eukaryota</taxon>
        <taxon>Viridiplantae</taxon>
        <taxon>Streptophyta</taxon>
        <taxon>Embryophyta</taxon>
        <taxon>Tracheophyta</taxon>
        <taxon>Spermatophyta</taxon>
        <taxon>Magnoliopsida</taxon>
        <taxon>eudicotyledons</taxon>
        <taxon>Gunneridae</taxon>
        <taxon>Pentapetalae</taxon>
        <taxon>rosids</taxon>
        <taxon>fabids</taxon>
        <taxon>Malpighiales</taxon>
        <taxon>Salicaceae</taxon>
        <taxon>Flacourtieae</taxon>
        <taxon>Dovyalis</taxon>
    </lineage>
</organism>
<accession>A0AAV1RN43</accession>
<reference evidence="6 7" key="1">
    <citation type="submission" date="2024-01" db="EMBL/GenBank/DDBJ databases">
        <authorList>
            <person name="Waweru B."/>
        </authorList>
    </citation>
    <scope>NUCLEOTIDE SEQUENCE [LARGE SCALE GENOMIC DNA]</scope>
</reference>
<dbReference type="SMART" id="SM00744">
    <property type="entry name" value="RINGv"/>
    <property type="match status" value="1"/>
</dbReference>
<evidence type="ECO:0000259" key="5">
    <source>
        <dbReference type="PROSITE" id="PS50089"/>
    </source>
</evidence>
<dbReference type="CDD" id="cd16454">
    <property type="entry name" value="RING-H2_PA-TM-RING"/>
    <property type="match status" value="1"/>
</dbReference>
<comment type="caution">
    <text evidence="6">The sequence shown here is derived from an EMBL/GenBank/DDBJ whole genome shotgun (WGS) entry which is preliminary data.</text>
</comment>
<evidence type="ECO:0000256" key="4">
    <source>
        <dbReference type="PROSITE-ProRule" id="PRU00175"/>
    </source>
</evidence>
<proteinExistence type="predicted"/>
<evidence type="ECO:0000256" key="2">
    <source>
        <dbReference type="ARBA" id="ARBA00022771"/>
    </source>
</evidence>
<evidence type="ECO:0000256" key="3">
    <source>
        <dbReference type="ARBA" id="ARBA00022833"/>
    </source>
</evidence>
<gene>
    <name evidence="6" type="ORF">DCAF_LOCUS13188</name>
</gene>
<dbReference type="Gene3D" id="3.30.40.10">
    <property type="entry name" value="Zinc/RING finger domain, C3HC4 (zinc finger)"/>
    <property type="match status" value="1"/>
</dbReference>
<dbReference type="GO" id="GO:0061630">
    <property type="term" value="F:ubiquitin protein ligase activity"/>
    <property type="evidence" value="ECO:0007669"/>
    <property type="project" value="TreeGrafter"/>
</dbReference>